<evidence type="ECO:0000259" key="10">
    <source>
        <dbReference type="Pfam" id="PF00591"/>
    </source>
</evidence>
<keyword evidence="5 9" id="KW-0822">Tryptophan biosynthesis</keyword>
<dbReference type="PANTHER" id="PTHR43285:SF2">
    <property type="entry name" value="ANTHRANILATE PHOSPHORIBOSYLTRANSFERASE"/>
    <property type="match status" value="1"/>
</dbReference>
<dbReference type="Proteomes" id="UP000050544">
    <property type="component" value="Unassembled WGS sequence"/>
</dbReference>
<comment type="caution">
    <text evidence="12">The sequence shown here is derived from an EMBL/GenBank/DDBJ whole genome shotgun (WGS) entry which is preliminary data.</text>
</comment>
<dbReference type="GO" id="GO:0000162">
    <property type="term" value="P:L-tryptophan biosynthetic process"/>
    <property type="evidence" value="ECO:0007669"/>
    <property type="project" value="UniProtKB-UniRule"/>
</dbReference>
<dbReference type="NCBIfam" id="TIGR01245">
    <property type="entry name" value="trpD"/>
    <property type="match status" value="1"/>
</dbReference>
<name>A0A0P6YG89_9CHLR</name>
<comment type="caution">
    <text evidence="9">Lacks conserved residue(s) required for the propagation of feature annotation.</text>
</comment>
<dbReference type="Pfam" id="PF00591">
    <property type="entry name" value="Glycos_transf_3"/>
    <property type="match status" value="1"/>
</dbReference>
<comment type="catalytic activity">
    <reaction evidence="7 9">
        <text>N-(5-phospho-beta-D-ribosyl)anthranilate + diphosphate = 5-phospho-alpha-D-ribose 1-diphosphate + anthranilate</text>
        <dbReference type="Rhea" id="RHEA:11768"/>
        <dbReference type="ChEBI" id="CHEBI:16567"/>
        <dbReference type="ChEBI" id="CHEBI:18277"/>
        <dbReference type="ChEBI" id="CHEBI:33019"/>
        <dbReference type="ChEBI" id="CHEBI:58017"/>
        <dbReference type="EC" id="2.4.2.18"/>
    </reaction>
</comment>
<dbReference type="InterPro" id="IPR035902">
    <property type="entry name" value="Nuc_phospho_transferase"/>
</dbReference>
<evidence type="ECO:0000256" key="5">
    <source>
        <dbReference type="ARBA" id="ARBA00022822"/>
    </source>
</evidence>
<evidence type="ECO:0000256" key="9">
    <source>
        <dbReference type="HAMAP-Rule" id="MF_00211"/>
    </source>
</evidence>
<keyword evidence="9" id="KW-0479">Metal-binding</keyword>
<feature type="binding site" evidence="9">
    <location>
        <position position="226"/>
    </location>
    <ligand>
        <name>Mg(2+)</name>
        <dbReference type="ChEBI" id="CHEBI:18420"/>
        <label>2</label>
    </ligand>
</feature>
<comment type="pathway">
    <text evidence="1 9">Amino-acid biosynthesis; L-tryptophan biosynthesis; L-tryptophan from chorismate: step 2/5.</text>
</comment>
<feature type="binding site" evidence="9">
    <location>
        <position position="112"/>
    </location>
    <ligand>
        <name>anthranilate</name>
        <dbReference type="ChEBI" id="CHEBI:16567"/>
        <label>1</label>
    </ligand>
</feature>
<dbReference type="PANTHER" id="PTHR43285">
    <property type="entry name" value="ANTHRANILATE PHOSPHORIBOSYLTRANSFERASE"/>
    <property type="match status" value="1"/>
</dbReference>
<keyword evidence="4 9" id="KW-0808">Transferase</keyword>
<comment type="similarity">
    <text evidence="9">Belongs to the anthranilate phosphoribosyltransferase family.</text>
</comment>
<dbReference type="RefSeq" id="WP_054520406.1">
    <property type="nucleotide sequence ID" value="NZ_LGKO01000002.1"/>
</dbReference>
<evidence type="ECO:0000256" key="3">
    <source>
        <dbReference type="ARBA" id="ARBA00022676"/>
    </source>
</evidence>
<comment type="function">
    <text evidence="9">Catalyzes the transfer of the phosphoribosyl group of 5-phosphorylribose-1-pyrophosphate (PRPP) to anthranilate to yield N-(5'-phosphoribosyl)-anthranilate (PRA).</text>
</comment>
<evidence type="ECO:0000256" key="2">
    <source>
        <dbReference type="ARBA" id="ARBA00022605"/>
    </source>
</evidence>
<evidence type="ECO:0000256" key="6">
    <source>
        <dbReference type="ARBA" id="ARBA00023141"/>
    </source>
</evidence>
<comment type="similarity">
    <text evidence="8">In the C-terminal section; belongs to the anthranilate phosphoribosyltransferase family.</text>
</comment>
<dbReference type="SUPFAM" id="SSF47648">
    <property type="entry name" value="Nucleoside phosphorylase/phosphoribosyltransferase N-terminal domain"/>
    <property type="match status" value="1"/>
</dbReference>
<proteinExistence type="inferred from homology"/>
<evidence type="ECO:0000259" key="11">
    <source>
        <dbReference type="Pfam" id="PF02885"/>
    </source>
</evidence>
<dbReference type="Gene3D" id="1.20.970.10">
    <property type="entry name" value="Transferase, Pyrimidine Nucleoside Phosphorylase, Chain C"/>
    <property type="match status" value="1"/>
</dbReference>
<evidence type="ECO:0000256" key="7">
    <source>
        <dbReference type="ARBA" id="ARBA00052328"/>
    </source>
</evidence>
<feature type="binding site" evidence="9">
    <location>
        <begin position="91"/>
        <end position="94"/>
    </location>
    <ligand>
        <name>5-phospho-alpha-D-ribose 1-diphosphate</name>
        <dbReference type="ChEBI" id="CHEBI:58017"/>
    </ligand>
</feature>
<keyword evidence="3 9" id="KW-0328">Glycosyltransferase</keyword>
<reference evidence="12 13" key="1">
    <citation type="submission" date="2015-07" db="EMBL/GenBank/DDBJ databases">
        <title>Whole genome sequence of Thermanaerothrix daxensis DSM 23592.</title>
        <authorList>
            <person name="Hemp J."/>
            <person name="Ward L.M."/>
            <person name="Pace L.A."/>
            <person name="Fischer W.W."/>
        </authorList>
    </citation>
    <scope>NUCLEOTIDE SEQUENCE [LARGE SCALE GENOMIC DNA]</scope>
    <source>
        <strain evidence="12 13">GNS-1</strain>
    </source>
</reference>
<feature type="binding site" evidence="9">
    <location>
        <position position="93"/>
    </location>
    <ligand>
        <name>Mg(2+)</name>
        <dbReference type="ChEBI" id="CHEBI:18420"/>
        <label>1</label>
    </ligand>
</feature>
<dbReference type="EC" id="2.4.2.18" evidence="9"/>
<dbReference type="GO" id="GO:0000287">
    <property type="term" value="F:magnesium ion binding"/>
    <property type="evidence" value="ECO:0007669"/>
    <property type="project" value="UniProtKB-UniRule"/>
</dbReference>
<feature type="binding site" evidence="9">
    <location>
        <position position="81"/>
    </location>
    <ligand>
        <name>5-phospho-alpha-D-ribose 1-diphosphate</name>
        <dbReference type="ChEBI" id="CHEBI:58017"/>
    </ligand>
</feature>
<feature type="domain" description="Glycosyl transferase family 3" evidence="10">
    <location>
        <begin position="75"/>
        <end position="324"/>
    </location>
</feature>
<keyword evidence="6 9" id="KW-0057">Aromatic amino acid biosynthesis</keyword>
<feature type="binding site" evidence="9">
    <location>
        <position position="89"/>
    </location>
    <ligand>
        <name>5-phospho-alpha-D-ribose 1-diphosphate</name>
        <dbReference type="ChEBI" id="CHEBI:58017"/>
    </ligand>
</feature>
<feature type="binding site" evidence="9">
    <location>
        <position position="167"/>
    </location>
    <ligand>
        <name>anthranilate</name>
        <dbReference type="ChEBI" id="CHEBI:16567"/>
        <label>2</label>
    </ligand>
</feature>
<dbReference type="InterPro" id="IPR005940">
    <property type="entry name" value="Anthranilate_Pribosyl_Tfrase"/>
</dbReference>
<keyword evidence="13" id="KW-1185">Reference proteome</keyword>
<dbReference type="OrthoDB" id="9806430at2"/>
<dbReference type="GO" id="GO:0005829">
    <property type="term" value="C:cytosol"/>
    <property type="evidence" value="ECO:0007669"/>
    <property type="project" value="TreeGrafter"/>
</dbReference>
<feature type="binding site" evidence="9">
    <location>
        <position position="121"/>
    </location>
    <ligand>
        <name>5-phospho-alpha-D-ribose 1-diphosphate</name>
        <dbReference type="ChEBI" id="CHEBI:58017"/>
    </ligand>
</feature>
<dbReference type="UniPathway" id="UPA00035">
    <property type="reaction ID" value="UER00041"/>
</dbReference>
<keyword evidence="2 9" id="KW-0028">Amino-acid biosynthesis</keyword>
<organism evidence="12 13">
    <name type="scientific">Thermanaerothrix daxensis</name>
    <dbReference type="NCBI Taxonomy" id="869279"/>
    <lineage>
        <taxon>Bacteria</taxon>
        <taxon>Bacillati</taxon>
        <taxon>Chloroflexota</taxon>
        <taxon>Anaerolineae</taxon>
        <taxon>Anaerolineales</taxon>
        <taxon>Anaerolineaceae</taxon>
        <taxon>Thermanaerothrix</taxon>
    </lineage>
</organism>
<comment type="cofactor">
    <cofactor evidence="9">
        <name>Mg(2+)</name>
        <dbReference type="ChEBI" id="CHEBI:18420"/>
    </cofactor>
    <text evidence="9">Binds 2 magnesium ions per monomer.</text>
</comment>
<dbReference type="EMBL" id="LGKO01000002">
    <property type="protein sequence ID" value="KPL83979.1"/>
    <property type="molecule type" value="Genomic_DNA"/>
</dbReference>
<feature type="domain" description="Glycosyl transferase family 3 N-terminal" evidence="11">
    <location>
        <begin position="3"/>
        <end position="65"/>
    </location>
</feature>
<accession>A0A0P6YG89</accession>
<feature type="binding site" evidence="9">
    <location>
        <position position="81"/>
    </location>
    <ligand>
        <name>anthranilate</name>
        <dbReference type="ChEBI" id="CHEBI:16567"/>
        <label>1</label>
    </ligand>
</feature>
<comment type="subunit">
    <text evidence="9">Homodimer.</text>
</comment>
<sequence>MLKPYIAQLVKFQSLSETQAEEAMNLIMQGEATPAQIGAYLIALRMKGETPEEILGSARAMRAHATPVPLTQSGPLLDTAGTGGDGRHTFNISTAAAFVVAGTGRRVAKHGNRAASSQCGSADVLAALGVNLDLTPEQVARCIEEVGIGFLFAPRFHPAMKHAVGPRREIGQRTVFNLLGPLTNPAGATHQLIGVAEAQWTQVLAEVLAALGGKSALVVHGYGGVDELTTLGPNRVSHLKNGRVETYDLDARDLGLRPASLADLRGGSPEENARLLRAILVGEDRSPRRDVVLLNAAAALATENGDLAAALHEAEEALESGAALHRLEALVAYSHEVVV</sequence>
<protein>
    <recommendedName>
        <fullName evidence="9">Anthranilate phosphoribosyltransferase</fullName>
        <ecNumber evidence="9">2.4.2.18</ecNumber>
    </recommendedName>
</protein>
<dbReference type="PATRIC" id="fig|869279.4.peg.380"/>
<evidence type="ECO:0000256" key="4">
    <source>
        <dbReference type="ARBA" id="ARBA00022679"/>
    </source>
</evidence>
<keyword evidence="9" id="KW-0460">Magnesium</keyword>
<dbReference type="GO" id="GO:0004048">
    <property type="term" value="F:anthranilate phosphoribosyltransferase activity"/>
    <property type="evidence" value="ECO:0007669"/>
    <property type="project" value="UniProtKB-UniRule"/>
</dbReference>
<evidence type="ECO:0000313" key="12">
    <source>
        <dbReference type="EMBL" id="KPL83979.1"/>
    </source>
</evidence>
<dbReference type="SUPFAM" id="SSF52418">
    <property type="entry name" value="Nucleoside phosphorylase/phosphoribosyltransferase catalytic domain"/>
    <property type="match status" value="1"/>
</dbReference>
<feature type="binding site" evidence="9">
    <location>
        <begin position="109"/>
        <end position="117"/>
    </location>
    <ligand>
        <name>5-phospho-alpha-D-ribose 1-diphosphate</name>
        <dbReference type="ChEBI" id="CHEBI:58017"/>
    </ligand>
</feature>
<evidence type="ECO:0000313" key="13">
    <source>
        <dbReference type="Proteomes" id="UP000050544"/>
    </source>
</evidence>
<evidence type="ECO:0000256" key="1">
    <source>
        <dbReference type="ARBA" id="ARBA00004907"/>
    </source>
</evidence>
<dbReference type="InterPro" id="IPR000312">
    <property type="entry name" value="Glycosyl_Trfase_fam3"/>
</dbReference>
<dbReference type="InterPro" id="IPR017459">
    <property type="entry name" value="Glycosyl_Trfase_fam3_N_dom"/>
</dbReference>
<dbReference type="InterPro" id="IPR036320">
    <property type="entry name" value="Glycosyl_Trfase_fam3_N_dom_sf"/>
</dbReference>
<dbReference type="Gene3D" id="3.40.1030.10">
    <property type="entry name" value="Nucleoside phosphorylase/phosphoribosyltransferase catalytic domain"/>
    <property type="match status" value="1"/>
</dbReference>
<feature type="binding site" evidence="9">
    <location>
        <begin position="84"/>
        <end position="85"/>
    </location>
    <ligand>
        <name>5-phospho-alpha-D-ribose 1-diphosphate</name>
        <dbReference type="ChEBI" id="CHEBI:58017"/>
    </ligand>
</feature>
<dbReference type="HAMAP" id="MF_00211">
    <property type="entry name" value="TrpD"/>
    <property type="match status" value="1"/>
</dbReference>
<evidence type="ECO:0000256" key="8">
    <source>
        <dbReference type="ARBA" id="ARBA00061188"/>
    </source>
</evidence>
<feature type="binding site" evidence="9">
    <location>
        <position position="227"/>
    </location>
    <ligand>
        <name>Mg(2+)</name>
        <dbReference type="ChEBI" id="CHEBI:18420"/>
        <label>1</label>
    </ligand>
</feature>
<dbReference type="FunFam" id="3.40.1030.10:FF:000002">
    <property type="entry name" value="Anthranilate phosphoribosyltransferase"/>
    <property type="match status" value="1"/>
</dbReference>
<dbReference type="Pfam" id="PF02885">
    <property type="entry name" value="Glycos_trans_3N"/>
    <property type="match status" value="1"/>
</dbReference>
<gene>
    <name evidence="9" type="primary">trpD</name>
    <name evidence="12" type="ORF">SE15_01910</name>
</gene>
<feature type="binding site" evidence="9">
    <location>
        <position position="227"/>
    </location>
    <ligand>
        <name>Mg(2+)</name>
        <dbReference type="ChEBI" id="CHEBI:18420"/>
        <label>2</label>
    </ligand>
</feature>
<dbReference type="STRING" id="869279.SE15_01910"/>
<dbReference type="AlphaFoldDB" id="A0A0P6YG89"/>